<dbReference type="EMBL" id="BTGU01000017">
    <property type="protein sequence ID" value="GMN43820.1"/>
    <property type="molecule type" value="Genomic_DNA"/>
</dbReference>
<sequence length="39" mass="4424">ENAPNKDFYKRGWDGKTFPTPSCPVAIPKVQTRISCKWG</sequence>
<comment type="caution">
    <text evidence="1">The sequence shown here is derived from an EMBL/GenBank/DDBJ whole genome shotgun (WGS) entry which is preliminary data.</text>
</comment>
<organism evidence="1 2">
    <name type="scientific">Ficus carica</name>
    <name type="common">Common fig</name>
    <dbReference type="NCBI Taxonomy" id="3494"/>
    <lineage>
        <taxon>Eukaryota</taxon>
        <taxon>Viridiplantae</taxon>
        <taxon>Streptophyta</taxon>
        <taxon>Embryophyta</taxon>
        <taxon>Tracheophyta</taxon>
        <taxon>Spermatophyta</taxon>
        <taxon>Magnoliopsida</taxon>
        <taxon>eudicotyledons</taxon>
        <taxon>Gunneridae</taxon>
        <taxon>Pentapetalae</taxon>
        <taxon>rosids</taxon>
        <taxon>fabids</taxon>
        <taxon>Rosales</taxon>
        <taxon>Moraceae</taxon>
        <taxon>Ficeae</taxon>
        <taxon>Ficus</taxon>
    </lineage>
</organism>
<dbReference type="Proteomes" id="UP001187192">
    <property type="component" value="Unassembled WGS sequence"/>
</dbReference>
<gene>
    <name evidence="1" type="ORF">TIFTF001_013017</name>
</gene>
<feature type="non-terminal residue" evidence="1">
    <location>
        <position position="1"/>
    </location>
</feature>
<name>A0AA88A1C4_FICCA</name>
<keyword evidence="2" id="KW-1185">Reference proteome</keyword>
<evidence type="ECO:0000313" key="2">
    <source>
        <dbReference type="Proteomes" id="UP001187192"/>
    </source>
</evidence>
<evidence type="ECO:0000313" key="1">
    <source>
        <dbReference type="EMBL" id="GMN43820.1"/>
    </source>
</evidence>
<protein>
    <submittedName>
        <fullName evidence="1">Uncharacterized protein</fullName>
    </submittedName>
</protein>
<reference evidence="1" key="1">
    <citation type="submission" date="2023-07" db="EMBL/GenBank/DDBJ databases">
        <title>draft genome sequence of fig (Ficus carica).</title>
        <authorList>
            <person name="Takahashi T."/>
            <person name="Nishimura K."/>
        </authorList>
    </citation>
    <scope>NUCLEOTIDE SEQUENCE</scope>
</reference>
<proteinExistence type="predicted"/>
<dbReference type="AlphaFoldDB" id="A0AA88A1C4"/>
<accession>A0AA88A1C4</accession>